<dbReference type="AlphaFoldDB" id="A0A378TQM4"/>
<dbReference type="Gene3D" id="3.40.50.2020">
    <property type="match status" value="1"/>
</dbReference>
<keyword evidence="2" id="KW-0328">Glycosyltransferase</keyword>
<evidence type="ECO:0000259" key="1">
    <source>
        <dbReference type="Pfam" id="PF00156"/>
    </source>
</evidence>
<dbReference type="EMBL" id="UGQT01000001">
    <property type="protein sequence ID" value="STZ61936.1"/>
    <property type="molecule type" value="Genomic_DNA"/>
</dbReference>
<protein>
    <submittedName>
        <fullName evidence="2">Phosphoribosyltransferase</fullName>
    </submittedName>
</protein>
<organism evidence="2 3">
    <name type="scientific">Mycolicibacterium tokaiense</name>
    <dbReference type="NCBI Taxonomy" id="39695"/>
    <lineage>
        <taxon>Bacteria</taxon>
        <taxon>Bacillati</taxon>
        <taxon>Actinomycetota</taxon>
        <taxon>Actinomycetes</taxon>
        <taxon>Mycobacteriales</taxon>
        <taxon>Mycobacteriaceae</taxon>
        <taxon>Mycolicibacterium</taxon>
    </lineage>
</organism>
<dbReference type="GO" id="GO:0016757">
    <property type="term" value="F:glycosyltransferase activity"/>
    <property type="evidence" value="ECO:0007669"/>
    <property type="project" value="UniProtKB-KW"/>
</dbReference>
<dbReference type="InterPro" id="IPR000836">
    <property type="entry name" value="PRTase_dom"/>
</dbReference>
<evidence type="ECO:0000313" key="3">
    <source>
        <dbReference type="Proteomes" id="UP000254978"/>
    </source>
</evidence>
<keyword evidence="2" id="KW-0808">Transferase</keyword>
<accession>A0A378TQM4</accession>
<sequence length="220" mass="23115">MNPARMAGRRLRRRGFVDRPDAGHALAEALGERPPDTVVLGLARGGVPVAAVVARELGASLDVMVVRKLGAPGHPELALGAITAERRVLNSRLIADLGVLPADLDAVAEREQLELRRREQTYRQGRAALDPAGRPVVLVDDGVATGASMRVAALALRETGVARLVIAVPTGPANVGMLFSDIADEVVCVDTPVPFTAVGLSYQHFDQVDDAGVRAALGET</sequence>
<dbReference type="SUPFAM" id="SSF53271">
    <property type="entry name" value="PRTase-like"/>
    <property type="match status" value="1"/>
</dbReference>
<reference evidence="2 3" key="1">
    <citation type="submission" date="2018-06" db="EMBL/GenBank/DDBJ databases">
        <authorList>
            <consortium name="Pathogen Informatics"/>
            <person name="Doyle S."/>
        </authorList>
    </citation>
    <scope>NUCLEOTIDE SEQUENCE [LARGE SCALE GENOMIC DNA]</scope>
    <source>
        <strain evidence="2 3">NCTC10821</strain>
    </source>
</reference>
<gene>
    <name evidence="2" type="ORF">NCTC10821_05498</name>
</gene>
<dbReference type="InterPro" id="IPR029057">
    <property type="entry name" value="PRTase-like"/>
</dbReference>
<dbReference type="RefSeq" id="WP_232068024.1">
    <property type="nucleotide sequence ID" value="NZ_AP022600.1"/>
</dbReference>
<dbReference type="CDD" id="cd06223">
    <property type="entry name" value="PRTases_typeI"/>
    <property type="match status" value="1"/>
</dbReference>
<evidence type="ECO:0000313" key="2">
    <source>
        <dbReference type="EMBL" id="STZ61936.1"/>
    </source>
</evidence>
<keyword evidence="3" id="KW-1185">Reference proteome</keyword>
<dbReference type="Gene3D" id="3.30.1310.20">
    <property type="entry name" value="PRTase-like"/>
    <property type="match status" value="1"/>
</dbReference>
<name>A0A378TQM4_9MYCO</name>
<feature type="domain" description="Phosphoribosyltransferase" evidence="1">
    <location>
        <begin position="36"/>
        <end position="170"/>
    </location>
</feature>
<dbReference type="Pfam" id="PF00156">
    <property type="entry name" value="Pribosyltran"/>
    <property type="match status" value="1"/>
</dbReference>
<dbReference type="Proteomes" id="UP000254978">
    <property type="component" value="Unassembled WGS sequence"/>
</dbReference>
<proteinExistence type="predicted"/>